<sequence>MSEEQKVQGETDEQTLEQNDTTEAVEPSVEETAEASAESGSEELTAQLEQAQQEIADLKEQMLRVQAEMQNVRRRAEADVEKAHKFGVEKFANEMLSVADNMERALAAAGDDDATKPLREGVEMTLSGFLAGLEKFKVEVVDPMGEAFNPELHQAMSMVESADAEPNTVIAVMQRGYTLQGRLLRPAMVMVSKGAPQIDENA</sequence>
<feature type="region of interest" description="Disordered" evidence="6">
    <location>
        <begin position="1"/>
        <end position="46"/>
    </location>
</feature>
<evidence type="ECO:0000256" key="3">
    <source>
        <dbReference type="HAMAP-Rule" id="MF_01151"/>
    </source>
</evidence>
<evidence type="ECO:0000313" key="8">
    <source>
        <dbReference type="Proteomes" id="UP001595722"/>
    </source>
</evidence>
<gene>
    <name evidence="3 7" type="primary">grpE</name>
    <name evidence="7" type="ORF">ACFOMG_15090</name>
</gene>
<keyword evidence="2 3" id="KW-0143">Chaperone</keyword>
<comment type="caution">
    <text evidence="7">The sequence shown here is derived from an EMBL/GenBank/DDBJ whole genome shotgun (WGS) entry which is preliminary data.</text>
</comment>
<name>A0ABV7VWM3_9GAMM</name>
<dbReference type="CDD" id="cd00446">
    <property type="entry name" value="GrpE"/>
    <property type="match status" value="1"/>
</dbReference>
<dbReference type="RefSeq" id="WP_376867830.1">
    <property type="nucleotide sequence ID" value="NZ_JBHRYB010000015.1"/>
</dbReference>
<dbReference type="Pfam" id="PF01025">
    <property type="entry name" value="GrpE"/>
    <property type="match status" value="1"/>
</dbReference>
<dbReference type="Proteomes" id="UP001595722">
    <property type="component" value="Unassembled WGS sequence"/>
</dbReference>
<dbReference type="InterPro" id="IPR009012">
    <property type="entry name" value="GrpE_head"/>
</dbReference>
<dbReference type="PROSITE" id="PS01071">
    <property type="entry name" value="GRPE"/>
    <property type="match status" value="1"/>
</dbReference>
<dbReference type="SUPFAM" id="SSF51064">
    <property type="entry name" value="Head domain of nucleotide exchange factor GrpE"/>
    <property type="match status" value="1"/>
</dbReference>
<dbReference type="PANTHER" id="PTHR21237">
    <property type="entry name" value="GRPE PROTEIN"/>
    <property type="match status" value="1"/>
</dbReference>
<proteinExistence type="inferred from homology"/>
<dbReference type="NCBIfam" id="NF010738">
    <property type="entry name" value="PRK14140.1"/>
    <property type="match status" value="1"/>
</dbReference>
<organism evidence="7 8">
    <name type="scientific">Bacterioplanoides pacificum</name>
    <dbReference type="NCBI Taxonomy" id="1171596"/>
    <lineage>
        <taxon>Bacteria</taxon>
        <taxon>Pseudomonadati</taxon>
        <taxon>Pseudomonadota</taxon>
        <taxon>Gammaproteobacteria</taxon>
        <taxon>Oceanospirillales</taxon>
        <taxon>Oceanospirillaceae</taxon>
        <taxon>Bacterioplanoides</taxon>
    </lineage>
</organism>
<dbReference type="PRINTS" id="PR00773">
    <property type="entry name" value="GRPEPROTEIN"/>
</dbReference>
<accession>A0ABV7VWM3</accession>
<evidence type="ECO:0000256" key="2">
    <source>
        <dbReference type="ARBA" id="ARBA00023186"/>
    </source>
</evidence>
<dbReference type="SUPFAM" id="SSF58014">
    <property type="entry name" value="Coiled-coil domain of nucleotide exchange factor GrpE"/>
    <property type="match status" value="1"/>
</dbReference>
<feature type="compositionally biased region" description="Low complexity" evidence="6">
    <location>
        <begin position="34"/>
        <end position="46"/>
    </location>
</feature>
<dbReference type="Gene3D" id="2.30.22.10">
    <property type="entry name" value="Head domain of nucleotide exchange factor GrpE"/>
    <property type="match status" value="1"/>
</dbReference>
<comment type="similarity">
    <text evidence="1 3 5">Belongs to the GrpE family.</text>
</comment>
<reference evidence="8" key="1">
    <citation type="journal article" date="2019" name="Int. J. Syst. Evol. Microbiol.">
        <title>The Global Catalogue of Microorganisms (GCM) 10K type strain sequencing project: providing services to taxonomists for standard genome sequencing and annotation.</title>
        <authorList>
            <consortium name="The Broad Institute Genomics Platform"/>
            <consortium name="The Broad Institute Genome Sequencing Center for Infectious Disease"/>
            <person name="Wu L."/>
            <person name="Ma J."/>
        </authorList>
    </citation>
    <scope>NUCLEOTIDE SEQUENCE [LARGE SCALE GENOMIC DNA]</scope>
    <source>
        <strain evidence="8">KCTC 42424</strain>
    </source>
</reference>
<dbReference type="NCBIfam" id="NF010748">
    <property type="entry name" value="PRK14150.1"/>
    <property type="match status" value="1"/>
</dbReference>
<evidence type="ECO:0000256" key="4">
    <source>
        <dbReference type="RuleBase" id="RU000639"/>
    </source>
</evidence>
<protein>
    <recommendedName>
        <fullName evidence="3 4">Protein GrpE</fullName>
    </recommendedName>
    <alternativeName>
        <fullName evidence="3">HSP-70 cofactor</fullName>
    </alternativeName>
</protein>
<dbReference type="NCBIfam" id="NF010737">
    <property type="entry name" value="PRK14139.1"/>
    <property type="match status" value="1"/>
</dbReference>
<evidence type="ECO:0000313" key="7">
    <source>
        <dbReference type="EMBL" id="MFC3681428.1"/>
    </source>
</evidence>
<evidence type="ECO:0000256" key="1">
    <source>
        <dbReference type="ARBA" id="ARBA00009054"/>
    </source>
</evidence>
<dbReference type="Gene3D" id="3.90.20.20">
    <property type="match status" value="1"/>
</dbReference>
<keyword evidence="8" id="KW-1185">Reference proteome</keyword>
<evidence type="ECO:0000256" key="6">
    <source>
        <dbReference type="SAM" id="MobiDB-lite"/>
    </source>
</evidence>
<comment type="subunit">
    <text evidence="3">Homodimer.</text>
</comment>
<comment type="function">
    <text evidence="3 4">Participates actively in the response to hyperosmotic and heat shock by preventing the aggregation of stress-denatured proteins, in association with DnaK and GrpE. It is the nucleotide exchange factor for DnaK and may function as a thermosensor. Unfolded proteins bind initially to DnaJ; upon interaction with the DnaJ-bound protein, DnaK hydrolyzes its bound ATP, resulting in the formation of a stable complex. GrpE releases ADP from DnaK; ATP binding to DnaK triggers the release of the substrate protein, thus completing the reaction cycle. Several rounds of ATP-dependent interactions between DnaJ, DnaK and GrpE are required for fully efficient folding.</text>
</comment>
<dbReference type="EMBL" id="JBHRYB010000015">
    <property type="protein sequence ID" value="MFC3681428.1"/>
    <property type="molecule type" value="Genomic_DNA"/>
</dbReference>
<keyword evidence="3 4" id="KW-0346">Stress response</keyword>
<dbReference type="PANTHER" id="PTHR21237:SF23">
    <property type="entry name" value="GRPE PROTEIN HOMOLOG, MITOCHONDRIAL"/>
    <property type="match status" value="1"/>
</dbReference>
<evidence type="ECO:0000256" key="5">
    <source>
        <dbReference type="RuleBase" id="RU004478"/>
    </source>
</evidence>
<dbReference type="InterPro" id="IPR013805">
    <property type="entry name" value="GrpE_CC"/>
</dbReference>
<keyword evidence="3" id="KW-0963">Cytoplasm</keyword>
<dbReference type="InterPro" id="IPR000740">
    <property type="entry name" value="GrpE"/>
</dbReference>
<comment type="subcellular location">
    <subcellularLocation>
        <location evidence="3">Cytoplasm</location>
    </subcellularLocation>
</comment>
<dbReference type="HAMAP" id="MF_01151">
    <property type="entry name" value="GrpE"/>
    <property type="match status" value="1"/>
</dbReference>